<name>A0A914R2T5_PAREQ</name>
<evidence type="ECO:0000313" key="1">
    <source>
        <dbReference type="Proteomes" id="UP000887564"/>
    </source>
</evidence>
<organism evidence="1 2">
    <name type="scientific">Parascaris equorum</name>
    <name type="common">Equine roundworm</name>
    <dbReference type="NCBI Taxonomy" id="6256"/>
    <lineage>
        <taxon>Eukaryota</taxon>
        <taxon>Metazoa</taxon>
        <taxon>Ecdysozoa</taxon>
        <taxon>Nematoda</taxon>
        <taxon>Chromadorea</taxon>
        <taxon>Rhabditida</taxon>
        <taxon>Spirurina</taxon>
        <taxon>Ascaridomorpha</taxon>
        <taxon>Ascaridoidea</taxon>
        <taxon>Ascarididae</taxon>
        <taxon>Parascaris</taxon>
    </lineage>
</organism>
<dbReference type="WBParaSite" id="PEQ_0000091901-mRNA-1">
    <property type="protein sequence ID" value="PEQ_0000091901-mRNA-1"/>
    <property type="gene ID" value="PEQ_0000091901"/>
</dbReference>
<sequence length="97" mass="10739">MYASRIVITVGSIVRGSLNRSCSHIYTSQRQDGTSYLIAYVLPSSERDLYTFANPPSPISACSSKRSPPNTTFIPGSNRWILSSKIKIMVSAKYVTF</sequence>
<dbReference type="AlphaFoldDB" id="A0A914R2T5"/>
<keyword evidence="1" id="KW-1185">Reference proteome</keyword>
<reference evidence="2" key="1">
    <citation type="submission" date="2022-11" db="UniProtKB">
        <authorList>
            <consortium name="WormBaseParasite"/>
        </authorList>
    </citation>
    <scope>IDENTIFICATION</scope>
</reference>
<dbReference type="Proteomes" id="UP000887564">
    <property type="component" value="Unplaced"/>
</dbReference>
<proteinExistence type="predicted"/>
<evidence type="ECO:0000313" key="2">
    <source>
        <dbReference type="WBParaSite" id="PEQ_0000091901-mRNA-1"/>
    </source>
</evidence>
<protein>
    <submittedName>
        <fullName evidence="2">Uncharacterized protein</fullName>
    </submittedName>
</protein>
<accession>A0A914R2T5</accession>